<reference evidence="1 2" key="1">
    <citation type="submission" date="2024-01" db="EMBL/GenBank/DDBJ databases">
        <title>A draft genome for the cacao thread blight pathogen Marasmiellus scandens.</title>
        <authorList>
            <person name="Baruah I.K."/>
            <person name="Leung J."/>
            <person name="Bukari Y."/>
            <person name="Amoako-Attah I."/>
            <person name="Meinhardt L.W."/>
            <person name="Bailey B.A."/>
            <person name="Cohen S.P."/>
        </authorList>
    </citation>
    <scope>NUCLEOTIDE SEQUENCE [LARGE SCALE GENOMIC DNA]</scope>
    <source>
        <strain evidence="1 2">GH-19</strain>
    </source>
</reference>
<name>A0ABR1JN53_9AGAR</name>
<evidence type="ECO:0000313" key="1">
    <source>
        <dbReference type="EMBL" id="KAK7463028.1"/>
    </source>
</evidence>
<evidence type="ECO:0000313" key="2">
    <source>
        <dbReference type="Proteomes" id="UP001498398"/>
    </source>
</evidence>
<sequence length="147" mass="17435">MPRNASTRLSRPSYHENRVAWNLAWECENRILYGTEQTFSLTSGRPVIDILKDDPFDKMLKDSSLQFQFHHQICILQRDLTQKVSSRFGQHDFENRWTNKCTPKDREKWVLEGLVRTCEVNPDFEDFRNFCPEITIARMNFQSGKGF</sequence>
<protein>
    <submittedName>
        <fullName evidence="1">Uncharacterized protein</fullName>
    </submittedName>
</protein>
<gene>
    <name evidence="1" type="ORF">VKT23_007611</name>
</gene>
<accession>A0ABR1JN53</accession>
<dbReference type="Proteomes" id="UP001498398">
    <property type="component" value="Unassembled WGS sequence"/>
</dbReference>
<comment type="caution">
    <text evidence="1">The sequence shown here is derived from an EMBL/GenBank/DDBJ whole genome shotgun (WGS) entry which is preliminary data.</text>
</comment>
<dbReference type="EMBL" id="JBANRG010000010">
    <property type="protein sequence ID" value="KAK7463028.1"/>
    <property type="molecule type" value="Genomic_DNA"/>
</dbReference>
<organism evidence="1 2">
    <name type="scientific">Marasmiellus scandens</name>
    <dbReference type="NCBI Taxonomy" id="2682957"/>
    <lineage>
        <taxon>Eukaryota</taxon>
        <taxon>Fungi</taxon>
        <taxon>Dikarya</taxon>
        <taxon>Basidiomycota</taxon>
        <taxon>Agaricomycotina</taxon>
        <taxon>Agaricomycetes</taxon>
        <taxon>Agaricomycetidae</taxon>
        <taxon>Agaricales</taxon>
        <taxon>Marasmiineae</taxon>
        <taxon>Omphalotaceae</taxon>
        <taxon>Marasmiellus</taxon>
    </lineage>
</organism>
<keyword evidence="2" id="KW-1185">Reference proteome</keyword>
<proteinExistence type="predicted"/>